<dbReference type="GeneID" id="22915405"/>
<comment type="caution">
    <text evidence="3">The sequence shown here is derived from an EMBL/GenBank/DDBJ whole genome shotgun (WGS) entry which is preliminary data.</text>
</comment>
<feature type="region of interest" description="Disordered" evidence="2">
    <location>
        <begin position="743"/>
        <end position="776"/>
    </location>
</feature>
<feature type="region of interest" description="Disordered" evidence="2">
    <location>
        <begin position="1"/>
        <end position="82"/>
    </location>
</feature>
<sequence>MANKRNKSRKGKVSSKQRKTPKQEGSVQNEEILDETSDVHHSASDDHGLSREEAHVETIRARAKSQIRSDEGPIPSAPCPVRHRMAVTDEAIPPVLRYQPSHMGGAFGGAEQQGVESGNIVQGNIEPGNIVQGNIEPGNSEPPSLLPEPPSPCPEPPSLSSGPLSLAAQPTSLSPGPPSVSPAVVMTGTPPGFEGLHGTVARLNSPGGSPRSMRTTSRSPAQPSSELNGFPGTLSQRAPAELSRAESPPQLQQNDVLRSVQADPAAAAVPFDAGPLSNAAPPSGAIPQSDAAPLSHVVSPLEAAPGERHYSSVVDRGPVPQYSGQPPLPSGPRAQEDVPSSQNWLQSFSDGVLNSTPEPPVELMSFMPSPQPSPRSATQLQTTPWPEARTFECVRGEEVVGEDAIMIPDGAMPANTNHLPRVDHLPSLIPSTPAGQPLYHVVPQGAHTPDFNNPRARASTPSVLPPVSPSNAQMNRSPHGTSSPAAGRLPVETPAAGTPVATPAAGTPVATPAAGTPVAERPAPVGQLPSVRSVLAQSSPQRVSSQRVSPQGISTQRVPTPPRHSSPQTADQPQPSIATPLQAAQSCHVHTQDIAQQQQAAGSVPSVHSPQSRHLHQPENSPHDLEGVRDPECTDDLEGHRCHPEQPRSPSVSRDEAHRHLVSANSISPGSPGELMQLWVAREENLKRREREYREYCASLEKTVRRVQAELSAQAQEIRAAAKVISNSQFVKLFEELRRNPSLRSNPLTASTRGVQPPKEKSPSSSAGGCPSAGPSEFELSKWERYKDYLQERETRLQLREEQLIKLQRATKQQKEEVELLSAALERDLQYIEHKERFLQDAIETVEACIGKDVFRILIGHPEEPAIPGRGLSLGRHTPASVRPLPATTNWFPEDTEEVPGLPTPLHLADKMPVRKPSPPRGVLEWL</sequence>
<feature type="compositionally biased region" description="Basic and acidic residues" evidence="2">
    <location>
        <begin position="621"/>
        <end position="646"/>
    </location>
</feature>
<keyword evidence="1" id="KW-0175">Coiled coil</keyword>
<feature type="compositionally biased region" description="Low complexity" evidence="2">
    <location>
        <begin position="537"/>
        <end position="551"/>
    </location>
</feature>
<evidence type="ECO:0000313" key="3">
    <source>
        <dbReference type="EMBL" id="EZG43941.1"/>
    </source>
</evidence>
<dbReference type="AlphaFoldDB" id="A0A023AZL2"/>
<proteinExistence type="predicted"/>
<gene>
    <name evidence="3" type="ORF">GNI_155830</name>
</gene>
<evidence type="ECO:0000313" key="4">
    <source>
        <dbReference type="Proteomes" id="UP000019763"/>
    </source>
</evidence>
<accession>A0A023AZL2</accession>
<feature type="compositionally biased region" description="Polar residues" evidence="2">
    <location>
        <begin position="374"/>
        <end position="383"/>
    </location>
</feature>
<feature type="compositionally biased region" description="Low complexity" evidence="2">
    <location>
        <begin position="262"/>
        <end position="273"/>
    </location>
</feature>
<organism evidence="3 4">
    <name type="scientific">Gregarina niphandrodes</name>
    <name type="common">Septate eugregarine</name>
    <dbReference type="NCBI Taxonomy" id="110365"/>
    <lineage>
        <taxon>Eukaryota</taxon>
        <taxon>Sar</taxon>
        <taxon>Alveolata</taxon>
        <taxon>Apicomplexa</taxon>
        <taxon>Conoidasida</taxon>
        <taxon>Gregarinasina</taxon>
        <taxon>Eugregarinorida</taxon>
        <taxon>Gregarinidae</taxon>
        <taxon>Gregarina</taxon>
    </lineage>
</organism>
<dbReference type="EMBL" id="AFNH02001162">
    <property type="protein sequence ID" value="EZG43941.1"/>
    <property type="molecule type" value="Genomic_DNA"/>
</dbReference>
<feature type="region of interest" description="Disordered" evidence="2">
    <location>
        <begin position="437"/>
        <end position="656"/>
    </location>
</feature>
<feature type="compositionally biased region" description="Basic and acidic residues" evidence="2">
    <location>
        <begin position="37"/>
        <end position="60"/>
    </location>
</feature>
<reference evidence="3" key="1">
    <citation type="submission" date="2013-12" db="EMBL/GenBank/DDBJ databases">
        <authorList>
            <person name="Omoto C.K."/>
            <person name="Sibley D."/>
            <person name="Venepally P."/>
            <person name="Hadjithomas M."/>
            <person name="Karamycheva S."/>
            <person name="Brunk B."/>
            <person name="Roos D."/>
            <person name="Caler E."/>
            <person name="Lorenzi H."/>
        </authorList>
    </citation>
    <scope>NUCLEOTIDE SEQUENCE</scope>
</reference>
<feature type="compositionally biased region" description="Low complexity" evidence="2">
    <location>
        <begin position="158"/>
        <end position="174"/>
    </location>
</feature>
<feature type="compositionally biased region" description="Low complexity" evidence="2">
    <location>
        <begin position="209"/>
        <end position="220"/>
    </location>
</feature>
<feature type="region of interest" description="Disordered" evidence="2">
    <location>
        <begin position="103"/>
        <end position="383"/>
    </location>
</feature>
<dbReference type="VEuPathDB" id="CryptoDB:GNI_155830"/>
<feature type="compositionally biased region" description="Pro residues" evidence="2">
    <location>
        <begin position="144"/>
        <end position="157"/>
    </location>
</feature>
<feature type="compositionally biased region" description="Polar residues" evidence="2">
    <location>
        <begin position="565"/>
        <end position="612"/>
    </location>
</feature>
<feature type="compositionally biased region" description="Polar residues" evidence="2">
    <location>
        <begin position="471"/>
        <end position="484"/>
    </location>
</feature>
<feature type="compositionally biased region" description="Polar residues" evidence="2">
    <location>
        <begin position="743"/>
        <end position="754"/>
    </location>
</feature>
<evidence type="ECO:0000256" key="1">
    <source>
        <dbReference type="SAM" id="Coils"/>
    </source>
</evidence>
<feature type="coiled-coil region" evidence="1">
    <location>
        <begin position="790"/>
        <end position="824"/>
    </location>
</feature>
<feature type="compositionally biased region" description="Basic residues" evidence="2">
    <location>
        <begin position="1"/>
        <end position="20"/>
    </location>
</feature>
<feature type="compositionally biased region" description="Low complexity" evidence="2">
    <location>
        <begin position="493"/>
        <end position="519"/>
    </location>
</feature>
<feature type="compositionally biased region" description="Polar residues" evidence="2">
    <location>
        <begin position="338"/>
        <end position="356"/>
    </location>
</feature>
<name>A0A023AZL2_GRENI</name>
<evidence type="ECO:0000256" key="2">
    <source>
        <dbReference type="SAM" id="MobiDB-lite"/>
    </source>
</evidence>
<dbReference type="OMA" id="QPYESTE"/>
<feature type="compositionally biased region" description="Low complexity" evidence="2">
    <location>
        <begin position="763"/>
        <end position="776"/>
    </location>
</feature>
<dbReference type="Proteomes" id="UP000019763">
    <property type="component" value="Unassembled WGS sequence"/>
</dbReference>
<keyword evidence="4" id="KW-1185">Reference proteome</keyword>
<dbReference type="RefSeq" id="XP_011132912.1">
    <property type="nucleotide sequence ID" value="XM_011134610.1"/>
</dbReference>
<protein>
    <submittedName>
        <fullName evidence="3">Uncharacterized protein</fullName>
    </submittedName>
</protein>